<dbReference type="PANTHER" id="PTHR34773">
    <property type="entry name" value="FLAGELLAR SECRETION CHAPERONE FLIS"/>
    <property type="match status" value="1"/>
</dbReference>
<keyword evidence="6" id="KW-0969">Cilium</keyword>
<comment type="similarity">
    <text evidence="2">Belongs to the FliS family.</text>
</comment>
<evidence type="ECO:0000313" key="6">
    <source>
        <dbReference type="EMBL" id="QIK51620.1"/>
    </source>
</evidence>
<keyword evidence="4" id="KW-1005">Bacterial flagellum biogenesis</keyword>
<dbReference type="EMBL" id="CP049889">
    <property type="protein sequence ID" value="QIK51620.1"/>
    <property type="molecule type" value="Genomic_DNA"/>
</dbReference>
<accession>A0A6G7WH96</accession>
<keyword evidence="5" id="KW-0143">Chaperone</keyword>
<dbReference type="PIRSF" id="PIRSF039090">
    <property type="entry name" value="Flis"/>
    <property type="match status" value="1"/>
</dbReference>
<dbReference type="RefSeq" id="WP_166062677.1">
    <property type="nucleotide sequence ID" value="NZ_CP049889.1"/>
</dbReference>
<evidence type="ECO:0000256" key="2">
    <source>
        <dbReference type="ARBA" id="ARBA00008787"/>
    </source>
</evidence>
<dbReference type="Pfam" id="PF02561">
    <property type="entry name" value="FliS"/>
    <property type="match status" value="1"/>
</dbReference>
<sequence length="120" mass="13832">MYNKNAKNMYQQNQILTASPKKLVSLLFEGSIKNLSLAKIFIEKNDFEQANKTLQKHQNIIVELQSTLNFEEGGEVAKSLDTMYTYLYEQAMLANVQKDVTIIDNSIKIVKELLESWNQI</sequence>
<gene>
    <name evidence="6" type="primary">fliS</name>
    <name evidence="6" type="ORF">G7058_05885</name>
</gene>
<dbReference type="AlphaFoldDB" id="A0A6G7WH96"/>
<keyword evidence="6" id="KW-0282">Flagellum</keyword>
<reference evidence="6 7" key="1">
    <citation type="journal article" date="2017" name="Int. J. Syst. Evol. Microbiol.">
        <title>Jeotgalibaca porci sp. nov. and Jeotgalibaca arthritidis sp. nov., isolated from pigs, and emended description of the genus Jeotgalibaca.</title>
        <authorList>
            <person name="Zamora L."/>
            <person name="Perez-Sancho M."/>
            <person name="Dominguez L."/>
            <person name="Fernandez-Garayzabal J.F."/>
            <person name="Vela A.I."/>
        </authorList>
    </citation>
    <scope>NUCLEOTIDE SEQUENCE [LARGE SCALE GENOMIC DNA]</scope>
    <source>
        <strain evidence="6 7">CCUG 69148</strain>
    </source>
</reference>
<dbReference type="Proteomes" id="UP000501830">
    <property type="component" value="Chromosome"/>
</dbReference>
<dbReference type="PANTHER" id="PTHR34773:SF1">
    <property type="entry name" value="FLAGELLAR SECRETION CHAPERONE FLIS"/>
    <property type="match status" value="1"/>
</dbReference>
<keyword evidence="6" id="KW-0966">Cell projection</keyword>
<protein>
    <submittedName>
        <fullName evidence="6">Flagellar export chaperone FliS</fullName>
    </submittedName>
</protein>
<evidence type="ECO:0000256" key="5">
    <source>
        <dbReference type="ARBA" id="ARBA00023186"/>
    </source>
</evidence>
<evidence type="ECO:0000256" key="3">
    <source>
        <dbReference type="ARBA" id="ARBA00022490"/>
    </source>
</evidence>
<dbReference type="InterPro" id="IPR036584">
    <property type="entry name" value="FliS_sf"/>
</dbReference>
<dbReference type="GO" id="GO:0044780">
    <property type="term" value="P:bacterial-type flagellum assembly"/>
    <property type="evidence" value="ECO:0007669"/>
    <property type="project" value="InterPro"/>
</dbReference>
<dbReference type="KEGG" id="jpo:G7058_05885"/>
<dbReference type="GO" id="GO:0071973">
    <property type="term" value="P:bacterial-type flagellum-dependent cell motility"/>
    <property type="evidence" value="ECO:0007669"/>
    <property type="project" value="TreeGrafter"/>
</dbReference>
<evidence type="ECO:0000313" key="7">
    <source>
        <dbReference type="Proteomes" id="UP000501830"/>
    </source>
</evidence>
<evidence type="ECO:0000256" key="1">
    <source>
        <dbReference type="ARBA" id="ARBA00004514"/>
    </source>
</evidence>
<dbReference type="NCBIfam" id="TIGR00208">
    <property type="entry name" value="fliS"/>
    <property type="match status" value="1"/>
</dbReference>
<comment type="subcellular location">
    <subcellularLocation>
        <location evidence="1">Cytoplasm</location>
        <location evidence="1">Cytosol</location>
    </subcellularLocation>
</comment>
<dbReference type="SUPFAM" id="SSF101116">
    <property type="entry name" value="Flagellar export chaperone FliS"/>
    <property type="match status" value="1"/>
</dbReference>
<name>A0A6G7WH96_9LACT</name>
<dbReference type="GeneID" id="94552803"/>
<dbReference type="Gene3D" id="1.20.120.340">
    <property type="entry name" value="Flagellar protein FliS"/>
    <property type="match status" value="1"/>
</dbReference>
<keyword evidence="7" id="KW-1185">Reference proteome</keyword>
<evidence type="ECO:0000256" key="4">
    <source>
        <dbReference type="ARBA" id="ARBA00022795"/>
    </source>
</evidence>
<proteinExistence type="inferred from homology"/>
<dbReference type="CDD" id="cd16098">
    <property type="entry name" value="FliS"/>
    <property type="match status" value="1"/>
</dbReference>
<keyword evidence="3" id="KW-0963">Cytoplasm</keyword>
<dbReference type="InterPro" id="IPR003713">
    <property type="entry name" value="FliS"/>
</dbReference>
<organism evidence="6 7">
    <name type="scientific">Jeotgalibaca porci</name>
    <dbReference type="NCBI Taxonomy" id="1868793"/>
    <lineage>
        <taxon>Bacteria</taxon>
        <taxon>Bacillati</taxon>
        <taxon>Bacillota</taxon>
        <taxon>Bacilli</taxon>
        <taxon>Lactobacillales</taxon>
        <taxon>Carnobacteriaceae</taxon>
        <taxon>Jeotgalibaca</taxon>
    </lineage>
</organism>
<dbReference type="GO" id="GO:0005829">
    <property type="term" value="C:cytosol"/>
    <property type="evidence" value="ECO:0007669"/>
    <property type="project" value="UniProtKB-SubCell"/>
</dbReference>